<keyword evidence="2 7" id="KW-0699">rRNA-binding</keyword>
<evidence type="ECO:0000313" key="11">
    <source>
        <dbReference type="EMBL" id="TWW08173.1"/>
    </source>
</evidence>
<accession>A0A5C6M1X8</accession>
<keyword evidence="5 7" id="KW-0687">Ribonucleoprotein</keyword>
<dbReference type="PANTHER" id="PTHR11229">
    <property type="entry name" value="50S RIBOSOMAL PROTEIN L3"/>
    <property type="match status" value="1"/>
</dbReference>
<dbReference type="GO" id="GO:0022625">
    <property type="term" value="C:cytosolic large ribosomal subunit"/>
    <property type="evidence" value="ECO:0007669"/>
    <property type="project" value="TreeGrafter"/>
</dbReference>
<dbReference type="EMBL" id="SRHE01000804">
    <property type="protein sequence ID" value="TWW08173.1"/>
    <property type="molecule type" value="Genomic_DNA"/>
</dbReference>
<sequence length="226" mass="24346">MSVGLLGRKIGMTQVYTGDGVLEPVTVIEAGPCVVLQVRSTDRDGYDAVQLGFADKARGKANRATRGHVAAIDSRRRKAGTATAPKANCEPKRWVREFRCRDAAHGLKVGDVLQPSSLEGVKFVDVVGVTRGRGFSGAMRRHNFRGQPASHGAKRVHRKPGSIGASADPSRVFPGTRMAGHYGAERVTVRNLRVVRLDNETNVVLVRGAVPGPNGSFVMIRRSRKG</sequence>
<dbReference type="Gene3D" id="2.40.30.10">
    <property type="entry name" value="Translation factors"/>
    <property type="match status" value="1"/>
</dbReference>
<dbReference type="Proteomes" id="UP000321083">
    <property type="component" value="Unassembled WGS sequence"/>
</dbReference>
<evidence type="ECO:0000256" key="2">
    <source>
        <dbReference type="ARBA" id="ARBA00022730"/>
    </source>
</evidence>
<evidence type="ECO:0000256" key="4">
    <source>
        <dbReference type="ARBA" id="ARBA00022980"/>
    </source>
</evidence>
<evidence type="ECO:0000256" key="3">
    <source>
        <dbReference type="ARBA" id="ARBA00022884"/>
    </source>
</evidence>
<dbReference type="InterPro" id="IPR019926">
    <property type="entry name" value="Ribosomal_uL3_CS"/>
</dbReference>
<evidence type="ECO:0000256" key="5">
    <source>
        <dbReference type="ARBA" id="ARBA00023274"/>
    </source>
</evidence>
<evidence type="ECO:0000256" key="9">
    <source>
        <dbReference type="RuleBase" id="RU003906"/>
    </source>
</evidence>
<reference evidence="11 12" key="2">
    <citation type="submission" date="2019-08" db="EMBL/GenBank/DDBJ databases">
        <authorList>
            <person name="Henke P."/>
        </authorList>
    </citation>
    <scope>NUCLEOTIDE SEQUENCE [LARGE SCALE GENOMIC DNA]</scope>
    <source>
        <strain evidence="11">Phe10_nw2017</strain>
    </source>
</reference>
<dbReference type="NCBIfam" id="TIGR03625">
    <property type="entry name" value="L3_bact"/>
    <property type="match status" value="1"/>
</dbReference>
<gene>
    <name evidence="7 11" type="primary">rplC</name>
    <name evidence="11" type="ORF">E3A20_26970</name>
</gene>
<comment type="function">
    <text evidence="7 9">One of the primary rRNA binding proteins, it binds directly near the 3'-end of the 23S rRNA, where it nucleates assembly of the 50S subunit.</text>
</comment>
<dbReference type="InterPro" id="IPR019927">
    <property type="entry name" value="Ribosomal_uL3_bac/org-type"/>
</dbReference>
<dbReference type="AlphaFoldDB" id="A0A5C6M1X8"/>
<dbReference type="InterPro" id="IPR009000">
    <property type="entry name" value="Transl_B-barrel_sf"/>
</dbReference>
<feature type="region of interest" description="Disordered" evidence="10">
    <location>
        <begin position="138"/>
        <end position="172"/>
    </location>
</feature>
<evidence type="ECO:0000256" key="6">
    <source>
        <dbReference type="ARBA" id="ARBA00035243"/>
    </source>
</evidence>
<dbReference type="HAMAP" id="MF_01325_B">
    <property type="entry name" value="Ribosomal_uL3_B"/>
    <property type="match status" value="1"/>
</dbReference>
<comment type="similarity">
    <text evidence="1 7 8">Belongs to the universal ribosomal protein uL3 family.</text>
</comment>
<name>A0A5C6M1X8_9PLAN</name>
<evidence type="ECO:0000256" key="7">
    <source>
        <dbReference type="HAMAP-Rule" id="MF_01325"/>
    </source>
</evidence>
<evidence type="ECO:0000256" key="8">
    <source>
        <dbReference type="RuleBase" id="RU003905"/>
    </source>
</evidence>
<evidence type="ECO:0000313" key="12">
    <source>
        <dbReference type="Proteomes" id="UP000321083"/>
    </source>
</evidence>
<dbReference type="InterPro" id="IPR000597">
    <property type="entry name" value="Ribosomal_uL3"/>
</dbReference>
<dbReference type="GO" id="GO:0006412">
    <property type="term" value="P:translation"/>
    <property type="evidence" value="ECO:0007669"/>
    <property type="project" value="UniProtKB-UniRule"/>
</dbReference>
<evidence type="ECO:0000256" key="10">
    <source>
        <dbReference type="SAM" id="MobiDB-lite"/>
    </source>
</evidence>
<dbReference type="GO" id="GO:0003735">
    <property type="term" value="F:structural constituent of ribosome"/>
    <property type="evidence" value="ECO:0007669"/>
    <property type="project" value="UniProtKB-UniRule"/>
</dbReference>
<protein>
    <recommendedName>
        <fullName evidence="6 7">Large ribosomal subunit protein uL3</fullName>
    </recommendedName>
</protein>
<dbReference type="FunFam" id="2.40.30.10:FF:000004">
    <property type="entry name" value="50S ribosomal protein L3"/>
    <property type="match status" value="1"/>
</dbReference>
<comment type="subunit">
    <text evidence="7 9">Part of the 50S ribosomal subunit. Forms a cluster with proteins L14 and L19.</text>
</comment>
<dbReference type="PANTHER" id="PTHR11229:SF16">
    <property type="entry name" value="LARGE RIBOSOMAL SUBUNIT PROTEIN UL3C"/>
    <property type="match status" value="1"/>
</dbReference>
<dbReference type="GO" id="GO:0019843">
    <property type="term" value="F:rRNA binding"/>
    <property type="evidence" value="ECO:0007669"/>
    <property type="project" value="UniProtKB-UniRule"/>
</dbReference>
<dbReference type="Pfam" id="PF00297">
    <property type="entry name" value="Ribosomal_L3"/>
    <property type="match status" value="1"/>
</dbReference>
<keyword evidence="12" id="KW-1185">Reference proteome</keyword>
<reference evidence="11 12" key="1">
    <citation type="submission" date="2019-08" db="EMBL/GenBank/DDBJ databases">
        <title>100 year-old enigma solved: identification of Planctomyces bekefii, the type genus and species of the phylum Planctomycetes.</title>
        <authorList>
            <person name="Svetlana D.N."/>
            <person name="Overmann J."/>
        </authorList>
    </citation>
    <scope>NUCLEOTIDE SEQUENCE [LARGE SCALE GENOMIC DNA]</scope>
    <source>
        <strain evidence="11">Phe10_nw2017</strain>
    </source>
</reference>
<dbReference type="Gene3D" id="3.30.160.810">
    <property type="match status" value="1"/>
</dbReference>
<dbReference type="SUPFAM" id="SSF50447">
    <property type="entry name" value="Translation proteins"/>
    <property type="match status" value="1"/>
</dbReference>
<evidence type="ECO:0000256" key="1">
    <source>
        <dbReference type="ARBA" id="ARBA00006540"/>
    </source>
</evidence>
<proteinExistence type="inferred from homology"/>
<comment type="caution">
    <text evidence="11">The sequence shown here is derived from an EMBL/GenBank/DDBJ whole genome shotgun (WGS) entry which is preliminary data.</text>
</comment>
<keyword evidence="3 7" id="KW-0694">RNA-binding</keyword>
<dbReference type="PROSITE" id="PS00474">
    <property type="entry name" value="RIBOSOMAL_L3"/>
    <property type="match status" value="1"/>
</dbReference>
<keyword evidence="4 7" id="KW-0689">Ribosomal protein</keyword>
<organism evidence="11 12">
    <name type="scientific">Planctomyces bekefii</name>
    <dbReference type="NCBI Taxonomy" id="1653850"/>
    <lineage>
        <taxon>Bacteria</taxon>
        <taxon>Pseudomonadati</taxon>
        <taxon>Planctomycetota</taxon>
        <taxon>Planctomycetia</taxon>
        <taxon>Planctomycetales</taxon>
        <taxon>Planctomycetaceae</taxon>
        <taxon>Planctomyces</taxon>
    </lineage>
</organism>